<protein>
    <submittedName>
        <fullName evidence="1">Uncharacterized protein</fullName>
    </submittedName>
</protein>
<accession>A0A091IJ72</accession>
<organism evidence="1 2">
    <name type="scientific">Calypte anna</name>
    <name type="common">Anna's hummingbird</name>
    <name type="synonym">Archilochus anna</name>
    <dbReference type="NCBI Taxonomy" id="9244"/>
    <lineage>
        <taxon>Eukaryota</taxon>
        <taxon>Metazoa</taxon>
        <taxon>Chordata</taxon>
        <taxon>Craniata</taxon>
        <taxon>Vertebrata</taxon>
        <taxon>Euteleostomi</taxon>
        <taxon>Archelosauria</taxon>
        <taxon>Archosauria</taxon>
        <taxon>Dinosauria</taxon>
        <taxon>Saurischia</taxon>
        <taxon>Theropoda</taxon>
        <taxon>Coelurosauria</taxon>
        <taxon>Aves</taxon>
        <taxon>Neognathae</taxon>
        <taxon>Neoaves</taxon>
        <taxon>Strisores</taxon>
        <taxon>Apodiformes</taxon>
        <taxon>Trochilidae</taxon>
        <taxon>Calypte</taxon>
    </lineage>
</organism>
<feature type="non-terminal residue" evidence="1">
    <location>
        <position position="1"/>
    </location>
</feature>
<feature type="non-terminal residue" evidence="1">
    <location>
        <position position="224"/>
    </location>
</feature>
<evidence type="ECO:0000313" key="2">
    <source>
        <dbReference type="Proteomes" id="UP000054308"/>
    </source>
</evidence>
<evidence type="ECO:0000313" key="1">
    <source>
        <dbReference type="EMBL" id="KFP08312.1"/>
    </source>
</evidence>
<gene>
    <name evidence="1" type="ORF">N300_02219</name>
</gene>
<sequence length="224" mass="23188">EVATSRRWQPLDGDILVDMDMEGTDAEELGWGAQGCPPHVEIGEDGAPKLLVEGVDVGLEVGVVEGEFPFVTVQLHPDPFEVPGLSLGAGGVGSPAELPILPRQAVNVPKTRTCIVVESPRGVTPGPGHPNPPVHAVTHLHLPDVETAGEAAGAQEARGGGGVTHLVVFGDGLVGSPHGPEILCLLLQVGVHVLQLGLRGGDSFSTLGNLCWGGSHEEKKQEPQ</sequence>
<proteinExistence type="predicted"/>
<keyword evidence="2" id="KW-1185">Reference proteome</keyword>
<dbReference type="AlphaFoldDB" id="A0A091IJ72"/>
<dbReference type="Proteomes" id="UP000054308">
    <property type="component" value="Unassembled WGS sequence"/>
</dbReference>
<reference evidence="1 2" key="1">
    <citation type="submission" date="2014-04" db="EMBL/GenBank/DDBJ databases">
        <title>Genome evolution of avian class.</title>
        <authorList>
            <person name="Zhang G."/>
            <person name="Li C."/>
        </authorList>
    </citation>
    <scope>NUCLEOTIDE SEQUENCE [LARGE SCALE GENOMIC DNA]</scope>
    <source>
        <strain evidence="1">BGI_N300</strain>
    </source>
</reference>
<dbReference type="EMBL" id="KL218791">
    <property type="protein sequence ID" value="KFP08312.1"/>
    <property type="molecule type" value="Genomic_DNA"/>
</dbReference>
<name>A0A091IJ72_CALAN</name>